<dbReference type="InterPro" id="IPR018045">
    <property type="entry name" value="S04_transporter_CS"/>
</dbReference>
<evidence type="ECO:0000313" key="13">
    <source>
        <dbReference type="EMBL" id="KAH0934991.1"/>
    </source>
</evidence>
<dbReference type="SUPFAM" id="SSF52091">
    <property type="entry name" value="SpoIIaa-like"/>
    <property type="match status" value="1"/>
</dbReference>
<feature type="transmembrane region" description="Helical" evidence="10">
    <location>
        <begin position="400"/>
        <end position="420"/>
    </location>
</feature>
<evidence type="ECO:0000256" key="9">
    <source>
        <dbReference type="SAM" id="MobiDB-lite"/>
    </source>
</evidence>
<dbReference type="Gene3D" id="3.30.750.24">
    <property type="entry name" value="STAS domain"/>
    <property type="match status" value="1"/>
</dbReference>
<dbReference type="InterPro" id="IPR036513">
    <property type="entry name" value="STAS_dom_sf"/>
</dbReference>
<dbReference type="InterPro" id="IPR002645">
    <property type="entry name" value="STAS_dom"/>
</dbReference>
<keyword evidence="2 10" id="KW-0812">Transmembrane</keyword>
<feature type="transmembrane region" description="Helical" evidence="10">
    <location>
        <begin position="470"/>
        <end position="488"/>
    </location>
</feature>
<evidence type="ECO:0000256" key="3">
    <source>
        <dbReference type="ARBA" id="ARBA00022847"/>
    </source>
</evidence>
<evidence type="ECO:0000259" key="12">
    <source>
        <dbReference type="PROSITE" id="PS50801"/>
    </source>
</evidence>
<dbReference type="Pfam" id="PF01740">
    <property type="entry name" value="STAS"/>
    <property type="match status" value="1"/>
</dbReference>
<dbReference type="Gene3D" id="1.10.30.10">
    <property type="entry name" value="High mobility group box domain"/>
    <property type="match status" value="1"/>
</dbReference>
<accession>A0ABQ8E072</accession>
<keyword evidence="5" id="KW-0764">Sulfate transport</keyword>
<evidence type="ECO:0000256" key="1">
    <source>
        <dbReference type="ARBA" id="ARBA00004141"/>
    </source>
</evidence>
<reference evidence="13 14" key="1">
    <citation type="submission" date="2021-05" db="EMBL/GenBank/DDBJ databases">
        <title>Genome Assembly of Synthetic Allotetraploid Brassica napus Reveals Homoeologous Exchanges between Subgenomes.</title>
        <authorList>
            <person name="Davis J.T."/>
        </authorList>
    </citation>
    <scope>NUCLEOTIDE SEQUENCE [LARGE SCALE GENOMIC DNA]</scope>
    <source>
        <strain evidence="14">cv. Da-Ae</strain>
        <tissue evidence="13">Seedling</tissue>
    </source>
</reference>
<keyword evidence="3" id="KW-0813">Transport</keyword>
<dbReference type="PROSITE" id="PS50118">
    <property type="entry name" value="HMG_BOX_2"/>
    <property type="match status" value="1"/>
</dbReference>
<dbReference type="InterPro" id="IPR011547">
    <property type="entry name" value="SLC26A/SulP_dom"/>
</dbReference>
<dbReference type="InterPro" id="IPR036910">
    <property type="entry name" value="HMG_box_dom_sf"/>
</dbReference>
<feature type="domain" description="HMG box" evidence="11">
    <location>
        <begin position="773"/>
        <end position="827"/>
    </location>
</feature>
<dbReference type="EMBL" id="JAGKQM010000003">
    <property type="protein sequence ID" value="KAH0934991.1"/>
    <property type="molecule type" value="Genomic_DNA"/>
</dbReference>
<evidence type="ECO:0000256" key="10">
    <source>
        <dbReference type="SAM" id="Phobius"/>
    </source>
</evidence>
<dbReference type="Proteomes" id="UP000824890">
    <property type="component" value="Unassembled WGS sequence"/>
</dbReference>
<evidence type="ECO:0000256" key="4">
    <source>
        <dbReference type="ARBA" id="ARBA00022989"/>
    </source>
</evidence>
<gene>
    <name evidence="13" type="ORF">HID58_012108</name>
</gene>
<keyword evidence="8" id="KW-0175">Coiled coil</keyword>
<comment type="subcellular location">
    <subcellularLocation>
        <location evidence="1">Membrane</location>
        <topology evidence="1">Multi-pass membrane protein</topology>
    </subcellularLocation>
</comment>
<dbReference type="InterPro" id="IPR001902">
    <property type="entry name" value="SLC26A/SulP_fam"/>
</dbReference>
<feature type="domain" description="STAS" evidence="12">
    <location>
        <begin position="580"/>
        <end position="704"/>
    </location>
</feature>
<evidence type="ECO:0000256" key="5">
    <source>
        <dbReference type="ARBA" id="ARBA00023032"/>
    </source>
</evidence>
<keyword evidence="4 10" id="KW-1133">Transmembrane helix</keyword>
<name>A0ABQ8E072_BRANA</name>
<evidence type="ECO:0000259" key="11">
    <source>
        <dbReference type="PROSITE" id="PS50118"/>
    </source>
</evidence>
<proteinExistence type="predicted"/>
<dbReference type="SMART" id="SM00398">
    <property type="entry name" value="HMG"/>
    <property type="match status" value="1"/>
</dbReference>
<feature type="region of interest" description="Disordered" evidence="9">
    <location>
        <begin position="856"/>
        <end position="882"/>
    </location>
</feature>
<feature type="compositionally biased region" description="Acidic residues" evidence="9">
    <location>
        <begin position="870"/>
        <end position="882"/>
    </location>
</feature>
<dbReference type="InterPro" id="IPR009071">
    <property type="entry name" value="HMG_box_dom"/>
</dbReference>
<evidence type="ECO:0000256" key="6">
    <source>
        <dbReference type="ARBA" id="ARBA00023136"/>
    </source>
</evidence>
<feature type="DNA-binding region" description="HMG box" evidence="7">
    <location>
        <begin position="773"/>
        <end position="827"/>
    </location>
</feature>
<dbReference type="PROSITE" id="PS50801">
    <property type="entry name" value="STAS"/>
    <property type="match status" value="1"/>
</dbReference>
<dbReference type="CDD" id="cd07042">
    <property type="entry name" value="STAS_SulP_like_sulfate_transporter"/>
    <property type="match status" value="1"/>
</dbReference>
<dbReference type="NCBIfam" id="TIGR00815">
    <property type="entry name" value="sulP"/>
    <property type="match status" value="1"/>
</dbReference>
<dbReference type="Pfam" id="PF00916">
    <property type="entry name" value="Sulfate_transp"/>
    <property type="match status" value="1"/>
</dbReference>
<feature type="region of interest" description="Disordered" evidence="9">
    <location>
        <begin position="50"/>
        <end position="73"/>
    </location>
</feature>
<feature type="transmembrane region" description="Helical" evidence="10">
    <location>
        <begin position="495"/>
        <end position="517"/>
    </location>
</feature>
<feature type="transmembrane region" description="Helical" evidence="10">
    <location>
        <begin position="259"/>
        <end position="278"/>
    </location>
</feature>
<keyword evidence="3" id="KW-0769">Symport</keyword>
<keyword evidence="7" id="KW-0238">DNA-binding</keyword>
<feature type="transmembrane region" description="Helical" evidence="10">
    <location>
        <begin position="432"/>
        <end position="450"/>
    </location>
</feature>
<feature type="transmembrane region" description="Helical" evidence="10">
    <location>
        <begin position="529"/>
        <end position="556"/>
    </location>
</feature>
<keyword evidence="14" id="KW-1185">Reference proteome</keyword>
<feature type="compositionally biased region" description="Basic and acidic residues" evidence="9">
    <location>
        <begin position="719"/>
        <end position="772"/>
    </location>
</feature>
<feature type="transmembrane region" description="Helical" evidence="10">
    <location>
        <begin position="338"/>
        <end position="359"/>
    </location>
</feature>
<evidence type="ECO:0000256" key="8">
    <source>
        <dbReference type="SAM" id="Coils"/>
    </source>
</evidence>
<feature type="coiled-coil region" evidence="8">
    <location>
        <begin position="809"/>
        <end position="836"/>
    </location>
</feature>
<feature type="transmembrane region" description="Helical" evidence="10">
    <location>
        <begin position="229"/>
        <end position="253"/>
    </location>
</feature>
<evidence type="ECO:0000256" key="2">
    <source>
        <dbReference type="ARBA" id="ARBA00022692"/>
    </source>
</evidence>
<keyword evidence="7" id="KW-0539">Nucleus</keyword>
<keyword evidence="6 10" id="KW-0472">Membrane</keyword>
<protein>
    <submittedName>
        <fullName evidence="13">Uncharacterized protein</fullName>
    </submittedName>
</protein>
<sequence>MEMEDMTESGNVSFLALACCVGTRHASDIQTLTKNPPWLFSSLLTYSRQKERKKESNKNLPKPTGLHMGTADYTFPQGAEEPHLRHHTVEAPEPQPFLKSLQYSVKETLFPDDPFRQFKNQNASRKVVLGLQYVFPISEWAPRYNLTLFKSDLIAGITIASLAIPQGISYAKLANLPPILGLYSSFVPPLVYAVLGSSRDLAVGTTAVGSLLIGAMLSKEVNADKDPKLYLHLAFTATFFAGVLEASLGIFRLGFIVDFLSHATIVGFMGGAATVVSLQQLKGIFGLTHFTEATDIISVMRSVFSQTHQWKWESGVLGCGFLFFLLSTRYFSTKKPKFFWVAAMTPLTSVILGSLLVYFTHAERHGVQVIGNLKKGLNPLSVSDMVFTSPYMSTAVKTGIITGIIALAEGIAVGRSFAMFKNYNIDGNKEMLAFGMMNIVGSLTSCYLTTGPFSRSAVNFNAGCKTVVSNIVMAIAVMFTLLFLTPLFHYTPLVVLSSIIISAMLGLIDYQAAIHLWNVDKFDFLVCMSAYFGVVFGSVEIGLVVAVAISIARLLLFMSRPRTAIKGNIPNSMIYRNTEQYPYSRTVPGLLILEIDAPIYFANAGYLRERITRWINEEEERVKTSGENSLQYVILDMSAVGNIDTSGISMMEEIKKIIDRRALKLVLANPKGEVVKKLTRSKFIDDKLGKEWMFLTVGEAVEACSFMLHTLKTEPASKGEISKMKTAKGKDKAKNTKEALKPVDDRKVGKRKAPAEKGETRKEKKAKKDPNKPKRAPSAFFVFLEDFRITFKKENPNVKAVSAEKAPYEEKAAKRKAEYEKLMDAYNKNLVSLQAISRIEDISRVLTLIFLQWVQEEGSDESEKSRSEVNDEDEASEELVFY</sequence>
<organism evidence="13 14">
    <name type="scientific">Brassica napus</name>
    <name type="common">Rape</name>
    <dbReference type="NCBI Taxonomy" id="3708"/>
    <lineage>
        <taxon>Eukaryota</taxon>
        <taxon>Viridiplantae</taxon>
        <taxon>Streptophyta</taxon>
        <taxon>Embryophyta</taxon>
        <taxon>Tracheophyta</taxon>
        <taxon>Spermatophyta</taxon>
        <taxon>Magnoliopsida</taxon>
        <taxon>eudicotyledons</taxon>
        <taxon>Gunneridae</taxon>
        <taxon>Pentapetalae</taxon>
        <taxon>rosids</taxon>
        <taxon>malvids</taxon>
        <taxon>Brassicales</taxon>
        <taxon>Brassicaceae</taxon>
        <taxon>Brassiceae</taxon>
        <taxon>Brassica</taxon>
    </lineage>
</organism>
<evidence type="ECO:0000256" key="7">
    <source>
        <dbReference type="PROSITE-ProRule" id="PRU00267"/>
    </source>
</evidence>
<evidence type="ECO:0000313" key="14">
    <source>
        <dbReference type="Proteomes" id="UP000824890"/>
    </source>
</evidence>
<comment type="caution">
    <text evidence="13">The sequence shown here is derived from an EMBL/GenBank/DDBJ whole genome shotgun (WGS) entry which is preliminary data.</text>
</comment>
<dbReference type="SUPFAM" id="SSF47095">
    <property type="entry name" value="HMG-box"/>
    <property type="match status" value="1"/>
</dbReference>
<dbReference type="PANTHER" id="PTHR11814">
    <property type="entry name" value="SULFATE TRANSPORTER"/>
    <property type="match status" value="1"/>
</dbReference>
<feature type="region of interest" description="Disordered" evidence="9">
    <location>
        <begin position="719"/>
        <end position="774"/>
    </location>
</feature>
<dbReference type="PROSITE" id="PS01130">
    <property type="entry name" value="SLC26A"/>
    <property type="match status" value="1"/>
</dbReference>